<dbReference type="Proteomes" id="UP000029692">
    <property type="component" value="Unassembled WGS sequence"/>
</dbReference>
<dbReference type="InterPro" id="IPR058397">
    <property type="entry name" value="DUF8084"/>
</dbReference>
<dbReference type="RefSeq" id="WP_156104646.1">
    <property type="nucleotide sequence ID" value="NZ_JNUP01000065.1"/>
</dbReference>
<gene>
    <name evidence="1" type="ORF">DC28_09700</name>
</gene>
<keyword evidence="2" id="KW-1185">Reference proteome</keyword>
<organism evidence="1 2">
    <name type="scientific">Spirochaeta lutea</name>
    <dbReference type="NCBI Taxonomy" id="1480694"/>
    <lineage>
        <taxon>Bacteria</taxon>
        <taxon>Pseudomonadati</taxon>
        <taxon>Spirochaetota</taxon>
        <taxon>Spirochaetia</taxon>
        <taxon>Spirochaetales</taxon>
        <taxon>Spirochaetaceae</taxon>
        <taxon>Spirochaeta</taxon>
    </lineage>
</organism>
<evidence type="ECO:0000313" key="2">
    <source>
        <dbReference type="Proteomes" id="UP000029692"/>
    </source>
</evidence>
<reference evidence="1 2" key="1">
    <citation type="submission" date="2014-05" db="EMBL/GenBank/DDBJ databases">
        <title>De novo Genome Sequence of Spirocheata sp.</title>
        <authorList>
            <person name="Shivani Y."/>
            <person name="Subhash Y."/>
            <person name="Tushar L."/>
            <person name="Sasikala C."/>
            <person name="Ramana C.V."/>
        </authorList>
    </citation>
    <scope>NUCLEOTIDE SEQUENCE [LARGE SCALE GENOMIC DNA]</scope>
    <source>
        <strain evidence="1 2">JC230</strain>
    </source>
</reference>
<name>A0A098QVX0_9SPIO</name>
<evidence type="ECO:0000313" key="1">
    <source>
        <dbReference type="EMBL" id="KGE71558.1"/>
    </source>
</evidence>
<accession>A0A098QVX0</accession>
<dbReference type="eggNOG" id="ENOG5033SDH">
    <property type="taxonomic scope" value="Bacteria"/>
</dbReference>
<sequence length="365" mass="41910">METNVNSPIQGPLTVTLHDDGVDYFMQKGQRLFKQNLFDGTQAYGLTFPKSEAKGLQRMAVLGYINRIEHPVSNIAYERANLIDLTKLLGYGMLYRQFDSRVWDILLNSDLTNAWNRQYPKLAISFGVDTRKLGLTPVLQANESAITAFKQTILRAMQGLIMQNGKLLEEEKRKQMFLAIRFINMVDPFVWLLLTVFNQHPSARNLLGEIQQLLVSYLTKTEAPEYLALMLIELVLIVGNIQASGIEGEEVMGHESVFLSYEISSRKREQGERTRLRITLAQQQSDFEMLRDEVESKKHINLREKSLDAFFERSSTNDAVSNREIGMYYLSYLKDACRRMNISFESFVNVIPGSNQTMMNLVMTF</sequence>
<dbReference type="OrthoDB" id="355505at2"/>
<protein>
    <submittedName>
        <fullName evidence="1">Uncharacterized protein</fullName>
    </submittedName>
</protein>
<dbReference type="Pfam" id="PF26329">
    <property type="entry name" value="DUF8084"/>
    <property type="match status" value="2"/>
</dbReference>
<dbReference type="EMBL" id="JNUP01000065">
    <property type="protein sequence ID" value="KGE71558.1"/>
    <property type="molecule type" value="Genomic_DNA"/>
</dbReference>
<proteinExistence type="predicted"/>
<comment type="caution">
    <text evidence="1">The sequence shown here is derived from an EMBL/GenBank/DDBJ whole genome shotgun (WGS) entry which is preliminary data.</text>
</comment>
<dbReference type="AlphaFoldDB" id="A0A098QVX0"/>